<feature type="region of interest" description="Disordered" evidence="1">
    <location>
        <begin position="134"/>
        <end position="157"/>
    </location>
</feature>
<gene>
    <name evidence="2" type="ORF">WA026_010176</name>
</gene>
<evidence type="ECO:0000256" key="1">
    <source>
        <dbReference type="SAM" id="MobiDB-lite"/>
    </source>
</evidence>
<dbReference type="EMBL" id="JARQZJ010000064">
    <property type="protein sequence ID" value="KAK9880299.1"/>
    <property type="molecule type" value="Genomic_DNA"/>
</dbReference>
<dbReference type="Proteomes" id="UP001431783">
    <property type="component" value="Unassembled WGS sequence"/>
</dbReference>
<accession>A0AAW1UHZ5</accession>
<keyword evidence="3" id="KW-1185">Reference proteome</keyword>
<protein>
    <submittedName>
        <fullName evidence="2">Uncharacterized protein</fullName>
    </submittedName>
</protein>
<reference evidence="2 3" key="1">
    <citation type="submission" date="2023-03" db="EMBL/GenBank/DDBJ databases">
        <title>Genome insight into feeding habits of ladybird beetles.</title>
        <authorList>
            <person name="Li H.-S."/>
            <person name="Huang Y.-H."/>
            <person name="Pang H."/>
        </authorList>
    </citation>
    <scope>NUCLEOTIDE SEQUENCE [LARGE SCALE GENOMIC DNA]</scope>
    <source>
        <strain evidence="2">SYSU_2023b</strain>
        <tissue evidence="2">Whole body</tissue>
    </source>
</reference>
<evidence type="ECO:0000313" key="2">
    <source>
        <dbReference type="EMBL" id="KAK9880299.1"/>
    </source>
</evidence>
<dbReference type="AlphaFoldDB" id="A0AAW1UHZ5"/>
<feature type="compositionally biased region" description="Low complexity" evidence="1">
    <location>
        <begin position="148"/>
        <end position="157"/>
    </location>
</feature>
<comment type="caution">
    <text evidence="2">The sequence shown here is derived from an EMBL/GenBank/DDBJ whole genome shotgun (WGS) entry which is preliminary data.</text>
</comment>
<sequence>MSIRSPTVTSNARAQGFNKEAVDKFFDLLEEEFVKDILMAARADNDTITSLPPHSKMQPLHRTFMGAHNLKQALADRKKFSPLVIDSNPVVLREHILPVLTPKNERSNRGRKSSVATLLTASSYKHQIEESIKSIAQRGRSRRRARGRSAGQNIAKS</sequence>
<proteinExistence type="predicted"/>
<organism evidence="2 3">
    <name type="scientific">Henosepilachna vigintioctopunctata</name>
    <dbReference type="NCBI Taxonomy" id="420089"/>
    <lineage>
        <taxon>Eukaryota</taxon>
        <taxon>Metazoa</taxon>
        <taxon>Ecdysozoa</taxon>
        <taxon>Arthropoda</taxon>
        <taxon>Hexapoda</taxon>
        <taxon>Insecta</taxon>
        <taxon>Pterygota</taxon>
        <taxon>Neoptera</taxon>
        <taxon>Endopterygota</taxon>
        <taxon>Coleoptera</taxon>
        <taxon>Polyphaga</taxon>
        <taxon>Cucujiformia</taxon>
        <taxon>Coccinelloidea</taxon>
        <taxon>Coccinellidae</taxon>
        <taxon>Epilachninae</taxon>
        <taxon>Epilachnini</taxon>
        <taxon>Henosepilachna</taxon>
    </lineage>
</organism>
<evidence type="ECO:0000313" key="3">
    <source>
        <dbReference type="Proteomes" id="UP001431783"/>
    </source>
</evidence>
<name>A0AAW1UHZ5_9CUCU</name>